<evidence type="ECO:0000256" key="2">
    <source>
        <dbReference type="ARBA" id="ARBA00022723"/>
    </source>
</evidence>
<dbReference type="PROSITE" id="PS51792">
    <property type="entry name" value="YIPPEE"/>
    <property type="match status" value="1"/>
</dbReference>
<comment type="similarity">
    <text evidence="1">Belongs to the yippee family.</text>
</comment>
<evidence type="ECO:0000256" key="3">
    <source>
        <dbReference type="ARBA" id="ARBA00022833"/>
    </source>
</evidence>
<sequence>MFIRSSSLTLFPIYLLPSIPFRRRKASRDSTDSSDSNDSADPTDSTINSKAPYLSGHTSYLRCAKCSADICLTSQIVSKGFTGRHGRAYLVSPSPSNYPIILPSPVMGRNSTPSLPNTKTDASSSRQLVTGIHTVADVRCVMCTSMLGWKYEGAEEESQKYKVGKYILETKMVCESSNWELGERKMPPLMLDGDGGGGGSGEVEFDSQDEDECEDLFAGIWSRELAARRRERRAFRMARGEGAVEG</sequence>
<organism evidence="6 7">
    <name type="scientific">Lepraria finkii</name>
    <dbReference type="NCBI Taxonomy" id="1340010"/>
    <lineage>
        <taxon>Eukaryota</taxon>
        <taxon>Fungi</taxon>
        <taxon>Dikarya</taxon>
        <taxon>Ascomycota</taxon>
        <taxon>Pezizomycotina</taxon>
        <taxon>Lecanoromycetes</taxon>
        <taxon>OSLEUM clade</taxon>
        <taxon>Lecanoromycetidae</taxon>
        <taxon>Lecanorales</taxon>
        <taxon>Lecanorineae</taxon>
        <taxon>Stereocaulaceae</taxon>
        <taxon>Lepraria</taxon>
    </lineage>
</organism>
<reference evidence="6 7" key="1">
    <citation type="submission" date="2024-09" db="EMBL/GenBank/DDBJ databases">
        <title>Rethinking Asexuality: The Enigmatic Case of Functional Sexual Genes in Lepraria (Stereocaulaceae).</title>
        <authorList>
            <person name="Doellman M."/>
            <person name="Sun Y."/>
            <person name="Barcenas-Pena A."/>
            <person name="Lumbsch H.T."/>
            <person name="Grewe F."/>
        </authorList>
    </citation>
    <scope>NUCLEOTIDE SEQUENCE [LARGE SCALE GENOMIC DNA]</scope>
    <source>
        <strain evidence="6 7">Grewe 0041</strain>
    </source>
</reference>
<evidence type="ECO:0000313" key="7">
    <source>
        <dbReference type="Proteomes" id="UP001590951"/>
    </source>
</evidence>
<keyword evidence="7" id="KW-1185">Reference proteome</keyword>
<dbReference type="EMBL" id="JBHFEH010000010">
    <property type="protein sequence ID" value="KAL2055780.1"/>
    <property type="molecule type" value="Genomic_DNA"/>
</dbReference>
<keyword evidence="3" id="KW-0862">Zinc</keyword>
<comment type="caution">
    <text evidence="6">The sequence shown here is derived from an EMBL/GenBank/DDBJ whole genome shotgun (WGS) entry which is preliminary data.</text>
</comment>
<keyword evidence="2" id="KW-0479">Metal-binding</keyword>
<gene>
    <name evidence="6" type="ORF">ABVK25_004024</name>
</gene>
<dbReference type="InterPro" id="IPR039058">
    <property type="entry name" value="Yippee_fam"/>
</dbReference>
<dbReference type="PANTHER" id="PTHR13848">
    <property type="entry name" value="PROTEIN YIPPEE-LIKE CG15309-RELATED"/>
    <property type="match status" value="1"/>
</dbReference>
<name>A0ABR4BDH7_9LECA</name>
<feature type="domain" description="Yippee" evidence="5">
    <location>
        <begin position="59"/>
        <end position="177"/>
    </location>
</feature>
<protein>
    <recommendedName>
        <fullName evidence="5">Yippee domain-containing protein</fullName>
    </recommendedName>
</protein>
<dbReference type="Proteomes" id="UP001590951">
    <property type="component" value="Unassembled WGS sequence"/>
</dbReference>
<evidence type="ECO:0000259" key="5">
    <source>
        <dbReference type="PROSITE" id="PS51792"/>
    </source>
</evidence>
<accession>A0ABR4BDH7</accession>
<feature type="region of interest" description="Disordered" evidence="4">
    <location>
        <begin position="25"/>
        <end position="48"/>
    </location>
</feature>
<evidence type="ECO:0000256" key="1">
    <source>
        <dbReference type="ARBA" id="ARBA00005613"/>
    </source>
</evidence>
<dbReference type="InterPro" id="IPR034751">
    <property type="entry name" value="Yippee"/>
</dbReference>
<evidence type="ECO:0000313" key="6">
    <source>
        <dbReference type="EMBL" id="KAL2055780.1"/>
    </source>
</evidence>
<feature type="compositionally biased region" description="Low complexity" evidence="4">
    <location>
        <begin position="33"/>
        <end position="46"/>
    </location>
</feature>
<evidence type="ECO:0000256" key="4">
    <source>
        <dbReference type="SAM" id="MobiDB-lite"/>
    </source>
</evidence>
<dbReference type="InterPro" id="IPR004910">
    <property type="entry name" value="Yippee/Mis18/Cereblon"/>
</dbReference>
<proteinExistence type="inferred from homology"/>
<dbReference type="Pfam" id="PF03226">
    <property type="entry name" value="Yippee-Mis18"/>
    <property type="match status" value="1"/>
</dbReference>